<organism evidence="1 2">
    <name type="scientific">Camellia lanceoleosa</name>
    <dbReference type="NCBI Taxonomy" id="1840588"/>
    <lineage>
        <taxon>Eukaryota</taxon>
        <taxon>Viridiplantae</taxon>
        <taxon>Streptophyta</taxon>
        <taxon>Embryophyta</taxon>
        <taxon>Tracheophyta</taxon>
        <taxon>Spermatophyta</taxon>
        <taxon>Magnoliopsida</taxon>
        <taxon>eudicotyledons</taxon>
        <taxon>Gunneridae</taxon>
        <taxon>Pentapetalae</taxon>
        <taxon>asterids</taxon>
        <taxon>Ericales</taxon>
        <taxon>Theaceae</taxon>
        <taxon>Camellia</taxon>
    </lineage>
</organism>
<evidence type="ECO:0000313" key="2">
    <source>
        <dbReference type="Proteomes" id="UP001060215"/>
    </source>
</evidence>
<proteinExistence type="predicted"/>
<reference evidence="1 2" key="1">
    <citation type="journal article" date="2022" name="Plant J.">
        <title>Chromosome-level genome of Camellia lanceoleosa provides a valuable resource for understanding genome evolution and self-incompatibility.</title>
        <authorList>
            <person name="Gong W."/>
            <person name="Xiao S."/>
            <person name="Wang L."/>
            <person name="Liao Z."/>
            <person name="Chang Y."/>
            <person name="Mo W."/>
            <person name="Hu G."/>
            <person name="Li W."/>
            <person name="Zhao G."/>
            <person name="Zhu H."/>
            <person name="Hu X."/>
            <person name="Ji K."/>
            <person name="Xiang X."/>
            <person name="Song Q."/>
            <person name="Yuan D."/>
            <person name="Jin S."/>
            <person name="Zhang L."/>
        </authorList>
    </citation>
    <scope>NUCLEOTIDE SEQUENCE [LARGE SCALE GENOMIC DNA]</scope>
    <source>
        <strain evidence="1">SQ_2022a</strain>
    </source>
</reference>
<dbReference type="EMBL" id="CM045769">
    <property type="protein sequence ID" value="KAI7993398.1"/>
    <property type="molecule type" value="Genomic_DNA"/>
</dbReference>
<sequence length="155" mass="17190">MEGDGVENDAVMLTGEEALELEEEEEEETLEEEEEEGGGGGDEEMLKKRISGHPLYGLLIQTHLNCLKVGLGDIGEFGITTTLNQAHAQIHNKQLNSTNPISSDLDKFMEVYCMALSKLKEAMEKPLQETTTFIEGMYDQLGELSVTPQPRSPFQ</sequence>
<protein>
    <submittedName>
        <fullName evidence="1">Homeobox protein knotted-1-like 1</fullName>
    </submittedName>
</protein>
<accession>A0ACC0FYN0</accession>
<comment type="caution">
    <text evidence="1">The sequence shown here is derived from an EMBL/GenBank/DDBJ whole genome shotgun (WGS) entry which is preliminary data.</text>
</comment>
<evidence type="ECO:0000313" key="1">
    <source>
        <dbReference type="EMBL" id="KAI7993398.1"/>
    </source>
</evidence>
<name>A0ACC0FYN0_9ERIC</name>
<keyword evidence="2" id="KW-1185">Reference proteome</keyword>
<dbReference type="Proteomes" id="UP001060215">
    <property type="component" value="Chromosome 12"/>
</dbReference>
<gene>
    <name evidence="1" type="ORF">LOK49_LG11G00524</name>
</gene>